<evidence type="ECO:0000256" key="1">
    <source>
        <dbReference type="ARBA" id="ARBA00022898"/>
    </source>
</evidence>
<dbReference type="InterPro" id="IPR015424">
    <property type="entry name" value="PyrdxlP-dep_Trfase"/>
</dbReference>
<evidence type="ECO:0000313" key="3">
    <source>
        <dbReference type="EMBL" id="MBI5169259.1"/>
    </source>
</evidence>
<dbReference type="GO" id="GO:0008483">
    <property type="term" value="F:transaminase activity"/>
    <property type="evidence" value="ECO:0007669"/>
    <property type="project" value="UniProtKB-KW"/>
</dbReference>
<feature type="domain" description="Aminotransferase class V" evidence="2">
    <location>
        <begin position="61"/>
        <end position="294"/>
    </location>
</feature>
<dbReference type="Pfam" id="PF00266">
    <property type="entry name" value="Aminotran_5"/>
    <property type="match status" value="1"/>
</dbReference>
<gene>
    <name evidence="3" type="ORF">HZA61_07205</name>
</gene>
<evidence type="ECO:0000313" key="4">
    <source>
        <dbReference type="Proteomes" id="UP000696931"/>
    </source>
</evidence>
<keyword evidence="3" id="KW-0032">Aminotransferase</keyword>
<keyword evidence="3" id="KW-0808">Transferase</keyword>
<dbReference type="Gene3D" id="3.90.1150.10">
    <property type="entry name" value="Aspartate Aminotransferase, domain 1"/>
    <property type="match status" value="1"/>
</dbReference>
<protein>
    <submittedName>
        <fullName evidence="3">Aminotransferase class V-fold PLP-dependent enzyme</fullName>
    </submittedName>
</protein>
<organism evidence="3 4">
    <name type="scientific">Eiseniibacteriota bacterium</name>
    <dbReference type="NCBI Taxonomy" id="2212470"/>
    <lineage>
        <taxon>Bacteria</taxon>
        <taxon>Candidatus Eiseniibacteriota</taxon>
    </lineage>
</organism>
<dbReference type="EMBL" id="JACRIW010000047">
    <property type="protein sequence ID" value="MBI5169259.1"/>
    <property type="molecule type" value="Genomic_DNA"/>
</dbReference>
<dbReference type="InterPro" id="IPR015422">
    <property type="entry name" value="PyrdxlP-dep_Trfase_small"/>
</dbReference>
<accession>A0A933WAF6</accession>
<dbReference type="PANTHER" id="PTHR43092:SF2">
    <property type="entry name" value="HERCYNYLCYSTEINE SULFOXIDE LYASE"/>
    <property type="match status" value="1"/>
</dbReference>
<dbReference type="Gene3D" id="3.40.640.10">
    <property type="entry name" value="Type I PLP-dependent aspartate aminotransferase-like (Major domain)"/>
    <property type="match status" value="1"/>
</dbReference>
<keyword evidence="1" id="KW-0663">Pyridoxal phosphate</keyword>
<dbReference type="SUPFAM" id="SSF53383">
    <property type="entry name" value="PLP-dependent transferases"/>
    <property type="match status" value="1"/>
</dbReference>
<comment type="caution">
    <text evidence="3">The sequence shown here is derived from an EMBL/GenBank/DDBJ whole genome shotgun (WGS) entry which is preliminary data.</text>
</comment>
<evidence type="ECO:0000259" key="2">
    <source>
        <dbReference type="Pfam" id="PF00266"/>
    </source>
</evidence>
<reference evidence="3" key="1">
    <citation type="submission" date="2020-07" db="EMBL/GenBank/DDBJ databases">
        <title>Huge and variable diversity of episymbiotic CPR bacteria and DPANN archaea in groundwater ecosystems.</title>
        <authorList>
            <person name="He C.Y."/>
            <person name="Keren R."/>
            <person name="Whittaker M."/>
            <person name="Farag I.F."/>
            <person name="Doudna J."/>
            <person name="Cate J.H.D."/>
            <person name="Banfield J.F."/>
        </authorList>
    </citation>
    <scope>NUCLEOTIDE SEQUENCE</scope>
    <source>
        <strain evidence="3">NC_groundwater_1813_Pr3_B-0.1um_71_17</strain>
    </source>
</reference>
<dbReference type="AlphaFoldDB" id="A0A933WAF6"/>
<dbReference type="Proteomes" id="UP000696931">
    <property type="component" value="Unassembled WGS sequence"/>
</dbReference>
<dbReference type="PANTHER" id="PTHR43092">
    <property type="entry name" value="L-CYSTEINE DESULFHYDRASE"/>
    <property type="match status" value="1"/>
</dbReference>
<dbReference type="InterPro" id="IPR015421">
    <property type="entry name" value="PyrdxlP-dep_Trfase_major"/>
</dbReference>
<dbReference type="InterPro" id="IPR000192">
    <property type="entry name" value="Aminotrans_V_dom"/>
</dbReference>
<sequence>MLAEWPLDPDITYLNHGTVGVTPRAVMAKQQAIRERIARNPAQFMFRELARLHDMPAPEFPALRAAAEAIGARVGARGDDLVFVDNATAGVNAVLRSLPWGPGDEIVVTDHGYGALARAADAVTRGAGALVRTIALPRAGAGADAYVAAIVNGLGARTRLLIVDHVTSGSALVLPIERVVAECRRRDVPVLVDGAHVPGAMPLDIETIGADWYVANLHKWGMAPRSCGFLWAPPHRQSGLHPPVVSWGLDTGFTREFDWMGTRDPSPWLAAPAGFEFLESLGLDALWKWNHMLAWGGAHVMAARWGTAFEASESMIGCMATVPLPASAGSSPEDAQRLRDALLFEERIEVPVLCRDGGLWIRVCAQAYNEPREYERLAEAVAARRG</sequence>
<name>A0A933WAF6_UNCEI</name>
<proteinExistence type="predicted"/>